<keyword evidence="4" id="KW-0676">Redox-active center</keyword>
<protein>
    <submittedName>
        <fullName evidence="8">TlpA family protein disulfide reductase</fullName>
    </submittedName>
</protein>
<dbReference type="Proteomes" id="UP000283426">
    <property type="component" value="Unassembled WGS sequence"/>
</dbReference>
<evidence type="ECO:0000313" key="10">
    <source>
        <dbReference type="Proteomes" id="UP000283426"/>
    </source>
</evidence>
<evidence type="ECO:0000256" key="4">
    <source>
        <dbReference type="ARBA" id="ARBA00023284"/>
    </source>
</evidence>
<keyword evidence="5" id="KW-0732">Signal</keyword>
<evidence type="ECO:0000256" key="1">
    <source>
        <dbReference type="ARBA" id="ARBA00004196"/>
    </source>
</evidence>
<sequence>MKLKYVFSSLGILICLSVFADGVKPAKVGEQSPDFQFADKNGKMYSLKDFKGQYVFIDIWATHCFPCKEEIPYLEEIQEKLKKKNIAFIGIATDLDKDEWIKFIEEKALKGTQLIMDRKWISFMHSYDVATIPRYILLDKEGKIINLNMPRPSNPQCMKILKSLKR</sequence>
<feature type="signal peptide" evidence="5">
    <location>
        <begin position="1"/>
        <end position="20"/>
    </location>
</feature>
<reference evidence="7" key="2">
    <citation type="submission" date="2022-01" db="EMBL/GenBank/DDBJ databases">
        <title>Collection of gut derived symbiotic bacterial strains cultured from healthy donors.</title>
        <authorList>
            <person name="Lin H."/>
            <person name="Kohout C."/>
            <person name="Waligurski E."/>
            <person name="Pamer E.G."/>
        </authorList>
    </citation>
    <scope>NUCLEOTIDE SEQUENCE</scope>
    <source>
        <strain evidence="7">DFI.1.149</strain>
    </source>
</reference>
<evidence type="ECO:0000256" key="3">
    <source>
        <dbReference type="ARBA" id="ARBA00023157"/>
    </source>
</evidence>
<evidence type="ECO:0000313" key="11">
    <source>
        <dbReference type="Proteomes" id="UP000284434"/>
    </source>
</evidence>
<dbReference type="PROSITE" id="PS51352">
    <property type="entry name" value="THIOREDOXIN_2"/>
    <property type="match status" value="1"/>
</dbReference>
<reference evidence="10 11" key="1">
    <citation type="submission" date="2018-08" db="EMBL/GenBank/DDBJ databases">
        <title>A genome reference for cultivated species of the human gut microbiota.</title>
        <authorList>
            <person name="Zou Y."/>
            <person name="Xue W."/>
            <person name="Luo G."/>
        </authorList>
    </citation>
    <scope>NUCLEOTIDE SEQUENCE [LARGE SCALE GENOMIC DNA]</scope>
    <source>
        <strain evidence="8 10">AF14-6AC</strain>
        <strain evidence="9 11">OF03-11</strain>
    </source>
</reference>
<dbReference type="GO" id="GO:0030313">
    <property type="term" value="C:cell envelope"/>
    <property type="evidence" value="ECO:0007669"/>
    <property type="project" value="UniProtKB-SubCell"/>
</dbReference>
<gene>
    <name evidence="8" type="ORF">DWW24_03405</name>
    <name evidence="9" type="ORF">DXA53_13995</name>
    <name evidence="7" type="ORF">L0P03_15025</name>
</gene>
<keyword evidence="3" id="KW-1015">Disulfide bond</keyword>
<dbReference type="CDD" id="cd02966">
    <property type="entry name" value="TlpA_like_family"/>
    <property type="match status" value="1"/>
</dbReference>
<dbReference type="RefSeq" id="WP_013610793.1">
    <property type="nucleotide sequence ID" value="NZ_CABJFF010000014.1"/>
</dbReference>
<name>A0A1Y3Y2I6_9BACT</name>
<dbReference type="EMBL" id="JAKNDN010000031">
    <property type="protein sequence ID" value="MCG4961150.1"/>
    <property type="molecule type" value="Genomic_DNA"/>
</dbReference>
<comment type="subcellular location">
    <subcellularLocation>
        <location evidence="1">Cell envelope</location>
    </subcellularLocation>
</comment>
<evidence type="ECO:0000256" key="5">
    <source>
        <dbReference type="SAM" id="SignalP"/>
    </source>
</evidence>
<dbReference type="Proteomes" id="UP001199750">
    <property type="component" value="Unassembled WGS sequence"/>
</dbReference>
<proteinExistence type="predicted"/>
<dbReference type="EMBL" id="QSCO01000020">
    <property type="protein sequence ID" value="RGY05066.1"/>
    <property type="molecule type" value="Genomic_DNA"/>
</dbReference>
<dbReference type="InterPro" id="IPR036249">
    <property type="entry name" value="Thioredoxin-like_sf"/>
</dbReference>
<dbReference type="PANTHER" id="PTHR42852">
    <property type="entry name" value="THIOL:DISULFIDE INTERCHANGE PROTEIN DSBE"/>
    <property type="match status" value="1"/>
</dbReference>
<evidence type="ECO:0000256" key="2">
    <source>
        <dbReference type="ARBA" id="ARBA00022748"/>
    </source>
</evidence>
<evidence type="ECO:0000313" key="9">
    <source>
        <dbReference type="EMBL" id="RGY05066.1"/>
    </source>
</evidence>
<dbReference type="Gene3D" id="3.40.30.10">
    <property type="entry name" value="Glutaredoxin"/>
    <property type="match status" value="1"/>
</dbReference>
<evidence type="ECO:0000259" key="6">
    <source>
        <dbReference type="PROSITE" id="PS51352"/>
    </source>
</evidence>
<accession>A0A1Y3Y2I6</accession>
<dbReference type="OMA" id="IEVWASW"/>
<feature type="domain" description="Thioredoxin" evidence="6">
    <location>
        <begin position="26"/>
        <end position="166"/>
    </location>
</feature>
<dbReference type="Pfam" id="PF08534">
    <property type="entry name" value="Redoxin"/>
    <property type="match status" value="1"/>
</dbReference>
<organism evidence="8 10">
    <name type="scientific">Odoribacter splanchnicus</name>
    <dbReference type="NCBI Taxonomy" id="28118"/>
    <lineage>
        <taxon>Bacteria</taxon>
        <taxon>Pseudomonadati</taxon>
        <taxon>Bacteroidota</taxon>
        <taxon>Bacteroidia</taxon>
        <taxon>Bacteroidales</taxon>
        <taxon>Odoribacteraceae</taxon>
        <taxon>Odoribacter</taxon>
    </lineage>
</organism>
<dbReference type="InterPro" id="IPR013740">
    <property type="entry name" value="Redoxin"/>
</dbReference>
<dbReference type="Proteomes" id="UP000284434">
    <property type="component" value="Unassembled WGS sequence"/>
</dbReference>
<keyword evidence="2" id="KW-0201">Cytochrome c-type biogenesis</keyword>
<dbReference type="GO" id="GO:0016491">
    <property type="term" value="F:oxidoreductase activity"/>
    <property type="evidence" value="ECO:0007669"/>
    <property type="project" value="InterPro"/>
</dbReference>
<dbReference type="SUPFAM" id="SSF52833">
    <property type="entry name" value="Thioredoxin-like"/>
    <property type="match status" value="1"/>
</dbReference>
<comment type="caution">
    <text evidence="8">The sequence shown here is derived from an EMBL/GenBank/DDBJ whole genome shotgun (WGS) entry which is preliminary data.</text>
</comment>
<dbReference type="GeneID" id="61273704"/>
<feature type="chain" id="PRO_5044063440" evidence="5">
    <location>
        <begin position="21"/>
        <end position="166"/>
    </location>
</feature>
<dbReference type="InterPro" id="IPR013766">
    <property type="entry name" value="Thioredoxin_domain"/>
</dbReference>
<dbReference type="AlphaFoldDB" id="A0A1Y3Y2I6"/>
<dbReference type="EMBL" id="QRYW01000005">
    <property type="protein sequence ID" value="RGV29926.1"/>
    <property type="molecule type" value="Genomic_DNA"/>
</dbReference>
<evidence type="ECO:0000313" key="8">
    <source>
        <dbReference type="EMBL" id="RGV29926.1"/>
    </source>
</evidence>
<dbReference type="PANTHER" id="PTHR42852:SF6">
    <property type="entry name" value="THIOL:DISULFIDE INTERCHANGE PROTEIN DSBE"/>
    <property type="match status" value="1"/>
</dbReference>
<dbReference type="GO" id="GO:0017004">
    <property type="term" value="P:cytochrome complex assembly"/>
    <property type="evidence" value="ECO:0007669"/>
    <property type="project" value="UniProtKB-KW"/>
</dbReference>
<evidence type="ECO:0000313" key="7">
    <source>
        <dbReference type="EMBL" id="MCG4961150.1"/>
    </source>
</evidence>
<dbReference type="InterPro" id="IPR050553">
    <property type="entry name" value="Thioredoxin_ResA/DsbE_sf"/>
</dbReference>